<reference evidence="2" key="1">
    <citation type="journal article" date="2013" name="Genome Announc.">
        <title>Draft genome sequence of Pseudozyma brasiliensis sp. nov. strain GHG001, a high producer of endo-1,4-xylanase isolated from an insect pest of sugarcane.</title>
        <authorList>
            <person name="Oliveira J.V.D.C."/>
            <person name="dos Santos R.A.C."/>
            <person name="Borges T.A."/>
            <person name="Riano-Pachon D.M."/>
            <person name="Goldman G.H."/>
        </authorList>
    </citation>
    <scope>NUCLEOTIDE SEQUENCE [LARGE SCALE GENOMIC DNA]</scope>
    <source>
        <strain evidence="2">GHG001</strain>
    </source>
</reference>
<name>V5EAQ6_KALBG</name>
<organism evidence="1 2">
    <name type="scientific">Kalmanozyma brasiliensis (strain GHG001)</name>
    <name type="common">Yeast</name>
    <name type="synonym">Pseudozyma brasiliensis</name>
    <dbReference type="NCBI Taxonomy" id="1365824"/>
    <lineage>
        <taxon>Eukaryota</taxon>
        <taxon>Fungi</taxon>
        <taxon>Dikarya</taxon>
        <taxon>Basidiomycota</taxon>
        <taxon>Ustilaginomycotina</taxon>
        <taxon>Ustilaginomycetes</taxon>
        <taxon>Ustilaginales</taxon>
        <taxon>Ustilaginaceae</taxon>
        <taxon>Kalmanozyma</taxon>
    </lineage>
</organism>
<protein>
    <submittedName>
        <fullName evidence="1">Uncharacterized protein</fullName>
    </submittedName>
</protein>
<sequence length="209" mass="23209">MDAPEYVWKSIEKGKTLQAAWAFLLTRATWLDLIESRSQSALAKDGEAGISSVAQAVSLLKVNVKKAFPFIEKQWQTMLPMRKQIVARAAVTHIHTELQRLEEAIDAILQERLLELAEGKLSVAVQELLRRTKESVVAIAAVQVASPLDDLFKPIDAELASNNTLQAHVTGRSNQVDNLARLYEDPLATLTADLEVYMAELGERPLPVR</sequence>
<dbReference type="EMBL" id="KI545862">
    <property type="protein sequence ID" value="EST07481.1"/>
    <property type="molecule type" value="Genomic_DNA"/>
</dbReference>
<gene>
    <name evidence="1" type="ORF">PSEUBRA_SCAF2g02585</name>
</gene>
<accession>V5EAQ6</accession>
<proteinExistence type="predicted"/>
<dbReference type="AlphaFoldDB" id="V5EAQ6"/>
<keyword evidence="2" id="KW-1185">Reference proteome</keyword>
<dbReference type="Proteomes" id="UP000019377">
    <property type="component" value="Unassembled WGS sequence"/>
</dbReference>
<evidence type="ECO:0000313" key="1">
    <source>
        <dbReference type="EMBL" id="EST07481.1"/>
    </source>
</evidence>
<dbReference type="HOGENOM" id="CLU_1315892_0_0_1"/>
<dbReference type="OrthoDB" id="46189at2759"/>
<evidence type="ECO:0000313" key="2">
    <source>
        <dbReference type="Proteomes" id="UP000019377"/>
    </source>
</evidence>
<dbReference type="STRING" id="1365824.V5EAQ6"/>